<reference evidence="1 2" key="1">
    <citation type="submission" date="2023-12" db="EMBL/GenBank/DDBJ databases">
        <title>Novel species of the genus Arcicella isolated from rivers.</title>
        <authorList>
            <person name="Lu H."/>
        </authorList>
    </citation>
    <scope>NUCLEOTIDE SEQUENCE [LARGE SCALE GENOMIC DNA]</scope>
    <source>
        <strain evidence="1 2">KCTC 23307</strain>
    </source>
</reference>
<evidence type="ECO:0000313" key="2">
    <source>
        <dbReference type="Proteomes" id="UP001302949"/>
    </source>
</evidence>
<evidence type="ECO:0000313" key="1">
    <source>
        <dbReference type="EMBL" id="MEA5140771.1"/>
    </source>
</evidence>
<comment type="caution">
    <text evidence="1">The sequence shown here is derived from an EMBL/GenBank/DDBJ whole genome shotgun (WGS) entry which is preliminary data.</text>
</comment>
<sequence length="115" mass="13365">MEIENLAQRWDILLDKLEQTIGKKPVDLNAVLFLIGVQELGKGHQFFTKEQKQDLMHIAICKVLSFSGIYELEGTDQDGWPHWKLVQPLPFVNVVEQEKLLKAHVIEYFETEVFV</sequence>
<keyword evidence="2" id="KW-1185">Reference proteome</keyword>
<protein>
    <submittedName>
        <fullName evidence="1">Uncharacterized protein</fullName>
    </submittedName>
</protein>
<dbReference type="EMBL" id="JAYFUM010000020">
    <property type="protein sequence ID" value="MEA5140771.1"/>
    <property type="molecule type" value="Genomic_DNA"/>
</dbReference>
<organism evidence="1 2">
    <name type="scientific">Arcicella rigui</name>
    <dbReference type="NCBI Taxonomy" id="797020"/>
    <lineage>
        <taxon>Bacteria</taxon>
        <taxon>Pseudomonadati</taxon>
        <taxon>Bacteroidota</taxon>
        <taxon>Cytophagia</taxon>
        <taxon>Cytophagales</taxon>
        <taxon>Flectobacillaceae</taxon>
        <taxon>Arcicella</taxon>
    </lineage>
</organism>
<name>A0ABU5QD63_9BACT</name>
<dbReference type="Proteomes" id="UP001302949">
    <property type="component" value="Unassembled WGS sequence"/>
</dbReference>
<proteinExistence type="predicted"/>
<dbReference type="RefSeq" id="WP_323297926.1">
    <property type="nucleotide sequence ID" value="NZ_JAYFUM010000020.1"/>
</dbReference>
<accession>A0ABU5QD63</accession>
<gene>
    <name evidence="1" type="ORF">VB248_16595</name>
</gene>